<dbReference type="AlphaFoldDB" id="A0A7J6WWE0"/>
<proteinExistence type="predicted"/>
<comment type="caution">
    <text evidence="1">The sequence shown here is derived from an EMBL/GenBank/DDBJ whole genome shotgun (WGS) entry which is preliminary data.</text>
</comment>
<keyword evidence="2" id="KW-1185">Reference proteome</keyword>
<protein>
    <submittedName>
        <fullName evidence="1">Uncharacterized protein</fullName>
    </submittedName>
</protein>
<dbReference type="Proteomes" id="UP000554482">
    <property type="component" value="Unassembled WGS sequence"/>
</dbReference>
<organism evidence="1 2">
    <name type="scientific">Thalictrum thalictroides</name>
    <name type="common">Rue-anemone</name>
    <name type="synonym">Anemone thalictroides</name>
    <dbReference type="NCBI Taxonomy" id="46969"/>
    <lineage>
        <taxon>Eukaryota</taxon>
        <taxon>Viridiplantae</taxon>
        <taxon>Streptophyta</taxon>
        <taxon>Embryophyta</taxon>
        <taxon>Tracheophyta</taxon>
        <taxon>Spermatophyta</taxon>
        <taxon>Magnoliopsida</taxon>
        <taxon>Ranunculales</taxon>
        <taxon>Ranunculaceae</taxon>
        <taxon>Thalictroideae</taxon>
        <taxon>Thalictrum</taxon>
    </lineage>
</organism>
<name>A0A7J6WWE0_THATH</name>
<accession>A0A7J6WWE0</accession>
<dbReference type="EMBL" id="JABWDY010010162">
    <property type="protein sequence ID" value="KAF5200880.1"/>
    <property type="molecule type" value="Genomic_DNA"/>
</dbReference>
<reference evidence="1 2" key="1">
    <citation type="submission" date="2020-06" db="EMBL/GenBank/DDBJ databases">
        <title>Transcriptomic and genomic resources for Thalictrum thalictroides and T. hernandezii: Facilitating candidate gene discovery in an emerging model plant lineage.</title>
        <authorList>
            <person name="Arias T."/>
            <person name="Riano-Pachon D.M."/>
            <person name="Di Stilio V.S."/>
        </authorList>
    </citation>
    <scope>NUCLEOTIDE SEQUENCE [LARGE SCALE GENOMIC DNA]</scope>
    <source>
        <strain evidence="2">cv. WT478/WT964</strain>
        <tissue evidence="1">Leaves</tissue>
    </source>
</reference>
<evidence type="ECO:0000313" key="1">
    <source>
        <dbReference type="EMBL" id="KAF5200880.1"/>
    </source>
</evidence>
<evidence type="ECO:0000313" key="2">
    <source>
        <dbReference type="Proteomes" id="UP000554482"/>
    </source>
</evidence>
<gene>
    <name evidence="1" type="ORF">FRX31_009532</name>
</gene>
<sequence>MPPMLQQSLDEWHILGVRDEFLLKKILWLWPYCASIVVDKPVTKSNKQRCKRAAAAGELINSLEKKEILGVV</sequence>